<dbReference type="SUPFAM" id="SSF63411">
    <property type="entry name" value="LuxS/MPP-like metallohydrolase"/>
    <property type="match status" value="2"/>
</dbReference>
<name>A0A328B8Y9_9BACT</name>
<accession>A0A328B8Y9</accession>
<dbReference type="InterPro" id="IPR011765">
    <property type="entry name" value="Pept_M16_N"/>
</dbReference>
<protein>
    <submittedName>
        <fullName evidence="3">Insulinase family protein</fullName>
    </submittedName>
</protein>
<dbReference type="PANTHER" id="PTHR11851">
    <property type="entry name" value="METALLOPROTEASE"/>
    <property type="match status" value="1"/>
</dbReference>
<reference evidence="4" key="1">
    <citation type="submission" date="2018-05" db="EMBL/GenBank/DDBJ databases">
        <authorList>
            <person name="Nie L."/>
        </authorList>
    </citation>
    <scope>NUCLEOTIDE SEQUENCE [LARGE SCALE GENOMIC DNA]</scope>
    <source>
        <strain evidence="4">NL</strain>
    </source>
</reference>
<dbReference type="AlphaFoldDB" id="A0A328B8Y9"/>
<dbReference type="InterPro" id="IPR007863">
    <property type="entry name" value="Peptidase_M16_C"/>
</dbReference>
<dbReference type="Pfam" id="PF05193">
    <property type="entry name" value="Peptidase_M16_C"/>
    <property type="match status" value="1"/>
</dbReference>
<dbReference type="InterPro" id="IPR011249">
    <property type="entry name" value="Metalloenz_LuxS/M16"/>
</dbReference>
<evidence type="ECO:0000259" key="2">
    <source>
        <dbReference type="Pfam" id="PF05193"/>
    </source>
</evidence>
<comment type="caution">
    <text evidence="3">The sequence shown here is derived from an EMBL/GenBank/DDBJ whole genome shotgun (WGS) entry which is preliminary data.</text>
</comment>
<dbReference type="OrthoDB" id="9811314at2"/>
<evidence type="ECO:0000313" key="4">
    <source>
        <dbReference type="Proteomes" id="UP000248553"/>
    </source>
</evidence>
<dbReference type="Gene3D" id="3.30.830.10">
    <property type="entry name" value="Metalloenzyme, LuxS/M16 peptidase-like"/>
    <property type="match status" value="2"/>
</dbReference>
<dbReference type="PANTHER" id="PTHR11851:SF224">
    <property type="entry name" value="PROCESSING PROTEASE"/>
    <property type="match status" value="1"/>
</dbReference>
<dbReference type="Pfam" id="PF00675">
    <property type="entry name" value="Peptidase_M16"/>
    <property type="match status" value="1"/>
</dbReference>
<proteinExistence type="predicted"/>
<dbReference type="EMBL" id="QHKM01000015">
    <property type="protein sequence ID" value="RAK62214.1"/>
    <property type="molecule type" value="Genomic_DNA"/>
</dbReference>
<evidence type="ECO:0000259" key="1">
    <source>
        <dbReference type="Pfam" id="PF00675"/>
    </source>
</evidence>
<organism evidence="3 4">
    <name type="scientific">Hymenobacter edaphi</name>
    <dbReference type="NCBI Taxonomy" id="2211146"/>
    <lineage>
        <taxon>Bacteria</taxon>
        <taxon>Pseudomonadati</taxon>
        <taxon>Bacteroidota</taxon>
        <taxon>Cytophagia</taxon>
        <taxon>Cytophagales</taxon>
        <taxon>Hymenobacteraceae</taxon>
        <taxon>Hymenobacter</taxon>
    </lineage>
</organism>
<evidence type="ECO:0000313" key="3">
    <source>
        <dbReference type="EMBL" id="RAK62214.1"/>
    </source>
</evidence>
<sequence>MLNRLAPPPTRPLGRVDLPSAQVSYLANGARLHVLPHTAQPVVRLQVVLPAGRWYDPSPGTSLLTARALLEGTRTRSARQIAEEVAFYGASLDCEQGFDRATLTLYCLARHFSQLLPLVQDVLLNATFPVAELDQIKTRTAQNIRVERQKTSYQASERFARNLYGAHHPYGVVFDENAFRDITPEAVTQFYQQAYALSQAEIFACGALEEAHITQINELFSASAATSQPVSIAAPPAPAVAPADHVTVADSLQASIRIGRRWPDAQHSSTHQLQVLVKVLGGYFGSRLMKNIREDKGLTYGIYASIVHREHASSCVIGSDVNATNSVIAIKEIEKELIRLQEEAIPEDELETVKNYIQGKFLNELGTVFEQADKYRSIILLNLPTDFYSSFLTEVESVSPSQLQRLAQQYFTPTDFVHVTAGPA</sequence>
<dbReference type="InterPro" id="IPR050361">
    <property type="entry name" value="MPP/UQCRC_Complex"/>
</dbReference>
<feature type="domain" description="Peptidase M16 C-terminal" evidence="2">
    <location>
        <begin position="181"/>
        <end position="355"/>
    </location>
</feature>
<keyword evidence="4" id="KW-1185">Reference proteome</keyword>
<dbReference type="Proteomes" id="UP000248553">
    <property type="component" value="Unassembled WGS sequence"/>
</dbReference>
<dbReference type="RefSeq" id="WP_111480708.1">
    <property type="nucleotide sequence ID" value="NZ_QHKM01000015.1"/>
</dbReference>
<dbReference type="GO" id="GO:0046872">
    <property type="term" value="F:metal ion binding"/>
    <property type="evidence" value="ECO:0007669"/>
    <property type="project" value="InterPro"/>
</dbReference>
<feature type="domain" description="Peptidase M16 N-terminal" evidence="1">
    <location>
        <begin position="37"/>
        <end position="150"/>
    </location>
</feature>
<gene>
    <name evidence="3" type="ORF">DLM85_23885</name>
</gene>